<dbReference type="Pfam" id="PF01408">
    <property type="entry name" value="GFO_IDH_MocA"/>
    <property type="match status" value="1"/>
</dbReference>
<dbReference type="InterPro" id="IPR000683">
    <property type="entry name" value="Gfo/Idh/MocA-like_OxRdtase_N"/>
</dbReference>
<sequence>MHIDGPVRFAIAGFGHIGKRHAAMIAANPACELAAVCDIAAENTLGLPENVPFYQDWEALLSANPGIHVCCICTPNGLHAEQSLSALSHGKHVVVEKPMALSRADCERIIHKALNVSRQVFCVMQNRYSPAAQWLHGLIKQGLLGDIHLVQVQCYWNRDERYYRPGGAPHPWHGHPQLDGGTLYTQFAHFIDILYWIFGDIHRIQSQFYDFAHSHTTAFEDSGTAFFELVQGGMGSLTFSTAVWGQNFESTLTAVGSKGTVKLGGQYMNEVAYCHIEGYDMPELPAAQPANEYGGYQGSAANHHHVIQNVVEVLKGQKETTTNALEGMKVVDMIERIYQAGSRPMAASWPPATANPLKTKSHV</sequence>
<dbReference type="InterPro" id="IPR052515">
    <property type="entry name" value="Gfo/Idh/MocA_Oxidoreductase"/>
</dbReference>
<dbReference type="Proteomes" id="UP000321580">
    <property type="component" value="Unassembled WGS sequence"/>
</dbReference>
<evidence type="ECO:0000313" key="4">
    <source>
        <dbReference type="Proteomes" id="UP000321580"/>
    </source>
</evidence>
<accession>A0A5C6S2W4</accession>
<dbReference type="OrthoDB" id="9815825at2"/>
<name>A0A5C6S2W4_9BACT</name>
<dbReference type="Pfam" id="PF22725">
    <property type="entry name" value="GFO_IDH_MocA_C3"/>
    <property type="match status" value="1"/>
</dbReference>
<proteinExistence type="predicted"/>
<keyword evidence="4" id="KW-1185">Reference proteome</keyword>
<dbReference type="GO" id="GO:0000166">
    <property type="term" value="F:nucleotide binding"/>
    <property type="evidence" value="ECO:0007669"/>
    <property type="project" value="InterPro"/>
</dbReference>
<gene>
    <name evidence="3" type="ORF">FRY97_02250</name>
</gene>
<protein>
    <submittedName>
        <fullName evidence="3">Gfo/Idh/MocA family oxidoreductase</fullName>
    </submittedName>
</protein>
<dbReference type="InterPro" id="IPR036291">
    <property type="entry name" value="NAD(P)-bd_dom_sf"/>
</dbReference>
<comment type="caution">
    <text evidence="3">The sequence shown here is derived from an EMBL/GenBank/DDBJ whole genome shotgun (WGS) entry which is preliminary data.</text>
</comment>
<organism evidence="3 4">
    <name type="scientific">Phaeodactylibacter luteus</name>
    <dbReference type="NCBI Taxonomy" id="1564516"/>
    <lineage>
        <taxon>Bacteria</taxon>
        <taxon>Pseudomonadati</taxon>
        <taxon>Bacteroidota</taxon>
        <taxon>Saprospiria</taxon>
        <taxon>Saprospirales</taxon>
        <taxon>Haliscomenobacteraceae</taxon>
        <taxon>Phaeodactylibacter</taxon>
    </lineage>
</organism>
<dbReference type="Gene3D" id="3.40.50.720">
    <property type="entry name" value="NAD(P)-binding Rossmann-like Domain"/>
    <property type="match status" value="1"/>
</dbReference>
<dbReference type="PANTHER" id="PTHR43249:SF1">
    <property type="entry name" value="D-GLUCOSIDE 3-DEHYDROGENASE"/>
    <property type="match status" value="1"/>
</dbReference>
<evidence type="ECO:0000259" key="1">
    <source>
        <dbReference type="Pfam" id="PF01408"/>
    </source>
</evidence>
<dbReference type="PANTHER" id="PTHR43249">
    <property type="entry name" value="UDP-N-ACETYL-2-AMINO-2-DEOXY-D-GLUCURONATE OXIDASE"/>
    <property type="match status" value="1"/>
</dbReference>
<dbReference type="Gene3D" id="3.30.360.10">
    <property type="entry name" value="Dihydrodipicolinate Reductase, domain 2"/>
    <property type="match status" value="1"/>
</dbReference>
<reference evidence="3 4" key="1">
    <citation type="submission" date="2019-08" db="EMBL/GenBank/DDBJ databases">
        <title>Genome of Phaeodactylibacter luteus.</title>
        <authorList>
            <person name="Bowman J.P."/>
        </authorList>
    </citation>
    <scope>NUCLEOTIDE SEQUENCE [LARGE SCALE GENOMIC DNA]</scope>
    <source>
        <strain evidence="3 4">KCTC 42180</strain>
    </source>
</reference>
<dbReference type="SUPFAM" id="SSF55347">
    <property type="entry name" value="Glyceraldehyde-3-phosphate dehydrogenase-like, C-terminal domain"/>
    <property type="match status" value="1"/>
</dbReference>
<dbReference type="SUPFAM" id="SSF51735">
    <property type="entry name" value="NAD(P)-binding Rossmann-fold domains"/>
    <property type="match status" value="1"/>
</dbReference>
<feature type="domain" description="Gfo/Idh/MocA-like oxidoreductase N-terminal" evidence="1">
    <location>
        <begin position="7"/>
        <end position="120"/>
    </location>
</feature>
<feature type="domain" description="GFO/IDH/MocA-like oxidoreductase" evidence="2">
    <location>
        <begin position="135"/>
        <end position="261"/>
    </location>
</feature>
<dbReference type="EMBL" id="VOOR01000003">
    <property type="protein sequence ID" value="TXB68969.1"/>
    <property type="molecule type" value="Genomic_DNA"/>
</dbReference>
<dbReference type="InterPro" id="IPR055170">
    <property type="entry name" value="GFO_IDH_MocA-like_dom"/>
</dbReference>
<dbReference type="AlphaFoldDB" id="A0A5C6S2W4"/>
<evidence type="ECO:0000313" key="3">
    <source>
        <dbReference type="EMBL" id="TXB68969.1"/>
    </source>
</evidence>
<evidence type="ECO:0000259" key="2">
    <source>
        <dbReference type="Pfam" id="PF22725"/>
    </source>
</evidence>